<dbReference type="Proteomes" id="UP000291259">
    <property type="component" value="Chromosome"/>
</dbReference>
<gene>
    <name evidence="6" type="ORF">ET445_09835</name>
</gene>
<feature type="domain" description="Lon proteolytic" evidence="5">
    <location>
        <begin position="332"/>
        <end position="430"/>
    </location>
</feature>
<feature type="transmembrane region" description="Helical" evidence="3">
    <location>
        <begin position="99"/>
        <end position="117"/>
    </location>
</feature>
<evidence type="ECO:0000259" key="5">
    <source>
        <dbReference type="PROSITE" id="PS51786"/>
    </source>
</evidence>
<feature type="active site" evidence="1">
    <location>
        <position position="337"/>
    </location>
</feature>
<feature type="active site" evidence="1">
    <location>
        <position position="382"/>
    </location>
</feature>
<feature type="region of interest" description="Disordered" evidence="2">
    <location>
        <begin position="1"/>
        <end position="43"/>
    </location>
</feature>
<keyword evidence="1" id="KW-0645">Protease</keyword>
<organism evidence="6 7">
    <name type="scientific">Agromyces protaetiae</name>
    <dbReference type="NCBI Taxonomy" id="2509455"/>
    <lineage>
        <taxon>Bacteria</taxon>
        <taxon>Bacillati</taxon>
        <taxon>Actinomycetota</taxon>
        <taxon>Actinomycetes</taxon>
        <taxon>Micrococcales</taxon>
        <taxon>Microbacteriaceae</taxon>
        <taxon>Agromyces</taxon>
    </lineage>
</organism>
<keyword evidence="3" id="KW-0472">Membrane</keyword>
<dbReference type="GO" id="GO:0030163">
    <property type="term" value="P:protein catabolic process"/>
    <property type="evidence" value="ECO:0007669"/>
    <property type="project" value="InterPro"/>
</dbReference>
<dbReference type="GO" id="GO:0004176">
    <property type="term" value="F:ATP-dependent peptidase activity"/>
    <property type="evidence" value="ECO:0007669"/>
    <property type="project" value="UniProtKB-UniRule"/>
</dbReference>
<comment type="catalytic activity">
    <reaction evidence="1">
        <text>Hydrolysis of proteins in presence of ATP.</text>
        <dbReference type="EC" id="3.4.21.53"/>
    </reaction>
</comment>
<evidence type="ECO:0000313" key="7">
    <source>
        <dbReference type="Proteomes" id="UP000291259"/>
    </source>
</evidence>
<dbReference type="InterPro" id="IPR014721">
    <property type="entry name" value="Ribsml_uS5_D2-typ_fold_subgr"/>
</dbReference>
<dbReference type="InterPro" id="IPR027065">
    <property type="entry name" value="Lon_Prtase"/>
</dbReference>
<keyword evidence="1" id="KW-0378">Hydrolase</keyword>
<name>A0A4P6FCJ5_9MICO</name>
<dbReference type="KEGG" id="agf:ET445_09835"/>
<dbReference type="AlphaFoldDB" id="A0A4P6FCJ5"/>
<feature type="compositionally biased region" description="Low complexity" evidence="2">
    <location>
        <begin position="1"/>
        <end position="18"/>
    </location>
</feature>
<evidence type="ECO:0000256" key="3">
    <source>
        <dbReference type="SAM" id="Phobius"/>
    </source>
</evidence>
<dbReference type="InterPro" id="IPR001478">
    <property type="entry name" value="PDZ"/>
</dbReference>
<dbReference type="Pfam" id="PF13180">
    <property type="entry name" value="PDZ_2"/>
    <property type="match status" value="1"/>
</dbReference>
<dbReference type="SUPFAM" id="SSF54211">
    <property type="entry name" value="Ribosomal protein S5 domain 2-like"/>
    <property type="match status" value="1"/>
</dbReference>
<reference evidence="6 7" key="1">
    <citation type="submission" date="2019-01" db="EMBL/GenBank/DDBJ databases">
        <title>Genome sequencing of strain FW100M-8.</title>
        <authorList>
            <person name="Heo J."/>
            <person name="Kim S.-J."/>
            <person name="Kim J.-S."/>
            <person name="Hong S.-B."/>
            <person name="Kwon S.-W."/>
        </authorList>
    </citation>
    <scope>NUCLEOTIDE SEQUENCE [LARGE SCALE GENOMIC DNA]</scope>
    <source>
        <strain evidence="6 7">FW100M-8</strain>
    </source>
</reference>
<dbReference type="Gene3D" id="2.30.42.10">
    <property type="match status" value="1"/>
</dbReference>
<dbReference type="GO" id="GO:0006508">
    <property type="term" value="P:proteolysis"/>
    <property type="evidence" value="ECO:0007669"/>
    <property type="project" value="UniProtKB-KW"/>
</dbReference>
<dbReference type="InterPro" id="IPR008269">
    <property type="entry name" value="Lon_proteolytic"/>
</dbReference>
<dbReference type="PROSITE" id="PS50106">
    <property type="entry name" value="PDZ"/>
    <property type="match status" value="1"/>
</dbReference>
<dbReference type="InterPro" id="IPR036034">
    <property type="entry name" value="PDZ_sf"/>
</dbReference>
<dbReference type="EC" id="3.4.21.53" evidence="1"/>
<dbReference type="GO" id="GO:0005524">
    <property type="term" value="F:ATP binding"/>
    <property type="evidence" value="ECO:0007669"/>
    <property type="project" value="InterPro"/>
</dbReference>
<keyword evidence="3" id="KW-1133">Transmembrane helix</keyword>
<dbReference type="SUPFAM" id="SSF50156">
    <property type="entry name" value="PDZ domain-like"/>
    <property type="match status" value="1"/>
</dbReference>
<dbReference type="OrthoDB" id="2356897at2"/>
<feature type="domain" description="PDZ" evidence="4">
    <location>
        <begin position="215"/>
        <end position="294"/>
    </location>
</feature>
<dbReference type="PRINTS" id="PR00830">
    <property type="entry name" value="ENDOLAPTASE"/>
</dbReference>
<dbReference type="InterPro" id="IPR020568">
    <property type="entry name" value="Ribosomal_Su5_D2-typ_SF"/>
</dbReference>
<evidence type="ECO:0000259" key="4">
    <source>
        <dbReference type="PROSITE" id="PS50106"/>
    </source>
</evidence>
<dbReference type="PROSITE" id="PS51786">
    <property type="entry name" value="LON_PROTEOLYTIC"/>
    <property type="match status" value="1"/>
</dbReference>
<evidence type="ECO:0000256" key="2">
    <source>
        <dbReference type="SAM" id="MobiDB-lite"/>
    </source>
</evidence>
<comment type="similarity">
    <text evidence="1">Belongs to the peptidase S16 family.</text>
</comment>
<protein>
    <recommendedName>
        <fullName evidence="1">endopeptidase La</fullName>
        <ecNumber evidence="1">3.4.21.53</ecNumber>
    </recommendedName>
</protein>
<evidence type="ECO:0000256" key="1">
    <source>
        <dbReference type="PROSITE-ProRule" id="PRU01122"/>
    </source>
</evidence>
<dbReference type="EMBL" id="CP035491">
    <property type="protein sequence ID" value="QAY73594.1"/>
    <property type="molecule type" value="Genomic_DNA"/>
</dbReference>
<keyword evidence="3" id="KW-0812">Transmembrane</keyword>
<evidence type="ECO:0000313" key="6">
    <source>
        <dbReference type="EMBL" id="QAY73594.1"/>
    </source>
</evidence>
<sequence length="447" mass="47652">MSRNSSSGLAPSPVSSRSAIRVPPGRGDPTLAPPPTAHAGKWPRLSHRLSACREHRRIPACRSPEGPRLSIFDDEVAPRGDRRWGISRTAPKRPFRERFGWWAIAVAIVIGIVFALLPSPYVIEQPGPVFDTLGTALSGDDEVPLITIPDEETFPTDGELNLLTVSVVGRPGQTPNWLEVASAWFDRTRSAIPAEEIFPPGVTSEDRREQNEAAMVDSQQDAIAAALVELGYEFPREVTVQSVIDGSPAQGVLEDGDVVEAVDGRSVHTVDELRRAVAEHGTDAPAEIDVLRDDVPVTVEVTPVRNGTATVLGIGVRMHYEFPIDVEIQLNDVGGPSAGMMFALGIVDKLTEGKLTGGEIFAGTGTIDSAGAVGAIGGIRQKLWGADRAGADWFLAPKSNCDEVVGHVPDGMRVFAVETLDEARDVVEAVGEGEDVSSFPSCEAPAS</sequence>
<dbReference type="PANTHER" id="PTHR10046">
    <property type="entry name" value="ATP DEPENDENT LON PROTEASE FAMILY MEMBER"/>
    <property type="match status" value="1"/>
</dbReference>
<proteinExistence type="inferred from homology"/>
<dbReference type="GO" id="GO:0004252">
    <property type="term" value="F:serine-type endopeptidase activity"/>
    <property type="evidence" value="ECO:0007669"/>
    <property type="project" value="UniProtKB-UniRule"/>
</dbReference>
<keyword evidence="7" id="KW-1185">Reference proteome</keyword>
<dbReference type="Pfam" id="PF05362">
    <property type="entry name" value="Lon_C"/>
    <property type="match status" value="1"/>
</dbReference>
<dbReference type="Gene3D" id="3.30.230.10">
    <property type="match status" value="1"/>
</dbReference>
<keyword evidence="1" id="KW-0720">Serine protease</keyword>
<accession>A0A4P6FCJ5</accession>